<gene>
    <name evidence="6" type="ORF">EXIGLDRAFT_245414</name>
</gene>
<organism evidence="6 7">
    <name type="scientific">Exidia glandulosa HHB12029</name>
    <dbReference type="NCBI Taxonomy" id="1314781"/>
    <lineage>
        <taxon>Eukaryota</taxon>
        <taxon>Fungi</taxon>
        <taxon>Dikarya</taxon>
        <taxon>Basidiomycota</taxon>
        <taxon>Agaricomycotina</taxon>
        <taxon>Agaricomycetes</taxon>
        <taxon>Auriculariales</taxon>
        <taxon>Exidiaceae</taxon>
        <taxon>Exidia</taxon>
    </lineage>
</organism>
<protein>
    <recommendedName>
        <fullName evidence="5">ZZ-type domain-containing protein</fullName>
    </recommendedName>
</protein>
<feature type="domain" description="ZZ-type" evidence="5">
    <location>
        <begin position="85"/>
        <end position="134"/>
    </location>
</feature>
<feature type="compositionally biased region" description="Pro residues" evidence="4">
    <location>
        <begin position="176"/>
        <end position="185"/>
    </location>
</feature>
<evidence type="ECO:0000313" key="7">
    <source>
        <dbReference type="Proteomes" id="UP000077266"/>
    </source>
</evidence>
<dbReference type="InterPro" id="IPR043145">
    <property type="entry name" value="Znf_ZZ_sf"/>
</dbReference>
<dbReference type="EMBL" id="KV425884">
    <property type="protein sequence ID" value="KZW03300.1"/>
    <property type="molecule type" value="Genomic_DNA"/>
</dbReference>
<evidence type="ECO:0000313" key="6">
    <source>
        <dbReference type="EMBL" id="KZW03300.1"/>
    </source>
</evidence>
<feature type="domain" description="ZZ-type" evidence="5">
    <location>
        <begin position="29"/>
        <end position="74"/>
    </location>
</feature>
<evidence type="ECO:0000256" key="2">
    <source>
        <dbReference type="ARBA" id="ARBA00022771"/>
    </source>
</evidence>
<dbReference type="SMART" id="SM00291">
    <property type="entry name" value="ZnF_ZZ"/>
    <property type="match status" value="3"/>
</dbReference>
<name>A0A166BQX3_EXIGL</name>
<keyword evidence="2" id="KW-0863">Zinc-finger</keyword>
<accession>A0A166BQX3</accession>
<dbReference type="SUPFAM" id="SSF57850">
    <property type="entry name" value="RING/U-box"/>
    <property type="match status" value="2"/>
</dbReference>
<dbReference type="Gene3D" id="3.30.60.90">
    <property type="match status" value="1"/>
</dbReference>
<reference evidence="6 7" key="1">
    <citation type="journal article" date="2016" name="Mol. Biol. Evol.">
        <title>Comparative Genomics of Early-Diverging Mushroom-Forming Fungi Provides Insights into the Origins of Lignocellulose Decay Capabilities.</title>
        <authorList>
            <person name="Nagy L.G."/>
            <person name="Riley R."/>
            <person name="Tritt A."/>
            <person name="Adam C."/>
            <person name="Daum C."/>
            <person name="Floudas D."/>
            <person name="Sun H."/>
            <person name="Yadav J.S."/>
            <person name="Pangilinan J."/>
            <person name="Larsson K.H."/>
            <person name="Matsuura K."/>
            <person name="Barry K."/>
            <person name="Labutti K."/>
            <person name="Kuo R."/>
            <person name="Ohm R.A."/>
            <person name="Bhattacharya S.S."/>
            <person name="Shirouzu T."/>
            <person name="Yoshinaga Y."/>
            <person name="Martin F.M."/>
            <person name="Grigoriev I.V."/>
            <person name="Hibbett D.S."/>
        </authorList>
    </citation>
    <scope>NUCLEOTIDE SEQUENCE [LARGE SCALE GENOMIC DNA]</scope>
    <source>
        <strain evidence="6 7">HHB12029</strain>
    </source>
</reference>
<feature type="compositionally biased region" description="Pro residues" evidence="4">
    <location>
        <begin position="151"/>
        <end position="167"/>
    </location>
</feature>
<keyword evidence="1" id="KW-0479">Metal-binding</keyword>
<dbReference type="Proteomes" id="UP000077266">
    <property type="component" value="Unassembled WGS sequence"/>
</dbReference>
<evidence type="ECO:0000256" key="3">
    <source>
        <dbReference type="ARBA" id="ARBA00022833"/>
    </source>
</evidence>
<dbReference type="InParanoid" id="A0A166BQX3"/>
<sequence>MALVDHKHTRGHSFLILPTAGNFVVVKDQAMSAFCAGCRTGISGKKYWSCLSCPGQLNYCTPCFTQNKEKAHIAQCPSHLFINTVRWGFYCDGCQKDVSDLPWMKCTTCAGDDVYGLCSGCYPRWMELHPQHRFESTFGCDFYNVPPGRPAPPPTGGGPAMQPPYSPTSPLHPASPAGPPVPPHPSHSYSHPGPETNGPPRPNVPHHAQTYPAPAPPPAPYYPRGITCGMCRRFTVGEWWVCNLCPDNTVCHTCIRPAHAYHGHSFSLVRG</sequence>
<keyword evidence="3" id="KW-0862">Zinc</keyword>
<evidence type="ECO:0000259" key="5">
    <source>
        <dbReference type="SMART" id="SM00291"/>
    </source>
</evidence>
<keyword evidence="7" id="KW-1185">Reference proteome</keyword>
<feature type="region of interest" description="Disordered" evidence="4">
    <location>
        <begin position="151"/>
        <end position="212"/>
    </location>
</feature>
<dbReference type="GO" id="GO:0008270">
    <property type="term" value="F:zinc ion binding"/>
    <property type="evidence" value="ECO:0007669"/>
    <property type="project" value="UniProtKB-KW"/>
</dbReference>
<dbReference type="InterPro" id="IPR000433">
    <property type="entry name" value="Znf_ZZ"/>
</dbReference>
<dbReference type="AlphaFoldDB" id="A0A166BQX3"/>
<feature type="domain" description="ZZ-type" evidence="5">
    <location>
        <begin position="222"/>
        <end position="266"/>
    </location>
</feature>
<proteinExistence type="predicted"/>
<evidence type="ECO:0000256" key="1">
    <source>
        <dbReference type="ARBA" id="ARBA00022723"/>
    </source>
</evidence>
<evidence type="ECO:0000256" key="4">
    <source>
        <dbReference type="SAM" id="MobiDB-lite"/>
    </source>
</evidence>